<dbReference type="SMART" id="SM00345">
    <property type="entry name" value="HTH_GNTR"/>
    <property type="match status" value="1"/>
</dbReference>
<dbReference type="Proteomes" id="UP000285768">
    <property type="component" value="Chromosome"/>
</dbReference>
<keyword evidence="1" id="KW-0805">Transcription regulation</keyword>
<dbReference type="InterPro" id="IPR036390">
    <property type="entry name" value="WH_DNA-bd_sf"/>
</dbReference>
<organism evidence="5 6">
    <name type="scientific">Leucobacter muris</name>
    <dbReference type="NCBI Taxonomy" id="1935379"/>
    <lineage>
        <taxon>Bacteria</taxon>
        <taxon>Bacillati</taxon>
        <taxon>Actinomycetota</taxon>
        <taxon>Actinomycetes</taxon>
        <taxon>Micrococcales</taxon>
        <taxon>Microbacteriaceae</taxon>
        <taxon>Leucobacter</taxon>
    </lineage>
</organism>
<gene>
    <name evidence="5" type="ORF">Leucomu_10290</name>
</gene>
<dbReference type="InterPro" id="IPR008920">
    <property type="entry name" value="TF_FadR/GntR_C"/>
</dbReference>
<proteinExistence type="predicted"/>
<accession>A0ABX5QH18</accession>
<keyword evidence="6" id="KW-1185">Reference proteome</keyword>
<dbReference type="PANTHER" id="PTHR43537:SF5">
    <property type="entry name" value="UXU OPERON TRANSCRIPTIONAL REGULATOR"/>
    <property type="match status" value="1"/>
</dbReference>
<keyword evidence="3" id="KW-0804">Transcription</keyword>
<evidence type="ECO:0000256" key="1">
    <source>
        <dbReference type="ARBA" id="ARBA00023015"/>
    </source>
</evidence>
<name>A0ABX5QH18_9MICO</name>
<dbReference type="InterPro" id="IPR000524">
    <property type="entry name" value="Tscrpt_reg_HTH_GntR"/>
</dbReference>
<feature type="domain" description="HTH gntR-type" evidence="4">
    <location>
        <begin position="19"/>
        <end position="86"/>
    </location>
</feature>
<dbReference type="Gene3D" id="1.10.10.10">
    <property type="entry name" value="Winged helix-like DNA-binding domain superfamily/Winged helix DNA-binding domain"/>
    <property type="match status" value="1"/>
</dbReference>
<dbReference type="InterPro" id="IPR036388">
    <property type="entry name" value="WH-like_DNA-bd_sf"/>
</dbReference>
<evidence type="ECO:0000256" key="2">
    <source>
        <dbReference type="ARBA" id="ARBA00023125"/>
    </source>
</evidence>
<sequence>MEGEVRGRAGSAGVTVSAESKSERAYRLIRSRIDSGQYVPGYRLVLATIANELDMSVVPVREAIRRLEAEQLVTFERNVGAQVSLVKETEYLHTMQTLALVEGAATGLAAPHITADQITRARAVNQTMRESLSSFDPLRFTELNLEFHSVLFETCPNPHILDLVHRGWNRMKVLRNSSFSFVPGRAQESVEEHERLLRLIESKADALDIEMTARAHRTATLEAVLAHSEEHKHAPDRQPTPAA</sequence>
<dbReference type="Pfam" id="PF00392">
    <property type="entry name" value="GntR"/>
    <property type="match status" value="1"/>
</dbReference>
<evidence type="ECO:0000259" key="4">
    <source>
        <dbReference type="PROSITE" id="PS50949"/>
    </source>
</evidence>
<dbReference type="SUPFAM" id="SSF48008">
    <property type="entry name" value="GntR ligand-binding domain-like"/>
    <property type="match status" value="1"/>
</dbReference>
<dbReference type="Pfam" id="PF07729">
    <property type="entry name" value="FCD"/>
    <property type="match status" value="1"/>
</dbReference>
<dbReference type="PANTHER" id="PTHR43537">
    <property type="entry name" value="TRANSCRIPTIONAL REGULATOR, GNTR FAMILY"/>
    <property type="match status" value="1"/>
</dbReference>
<dbReference type="SMART" id="SM00895">
    <property type="entry name" value="FCD"/>
    <property type="match status" value="1"/>
</dbReference>
<evidence type="ECO:0000256" key="3">
    <source>
        <dbReference type="ARBA" id="ARBA00023163"/>
    </source>
</evidence>
<evidence type="ECO:0000313" key="5">
    <source>
        <dbReference type="EMBL" id="QAB18255.1"/>
    </source>
</evidence>
<dbReference type="CDD" id="cd07377">
    <property type="entry name" value="WHTH_GntR"/>
    <property type="match status" value="1"/>
</dbReference>
<keyword evidence="2" id="KW-0238">DNA-binding</keyword>
<dbReference type="SUPFAM" id="SSF46785">
    <property type="entry name" value="Winged helix' DNA-binding domain"/>
    <property type="match status" value="1"/>
</dbReference>
<reference evidence="5 6" key="1">
    <citation type="submission" date="2019-01" db="EMBL/GenBank/DDBJ databases">
        <title>Leucobacter muris sp. nov. isolated from the nose of a laboratory mouse.</title>
        <authorList>
            <person name="Benga L."/>
            <person name="Sproeer C."/>
            <person name="Schumann P."/>
            <person name="Verbarg S."/>
            <person name="Bunk B."/>
            <person name="Engelhardt E."/>
            <person name="Benten P.M."/>
            <person name="Sager M."/>
        </authorList>
    </citation>
    <scope>NUCLEOTIDE SEQUENCE [LARGE SCALE GENOMIC DNA]</scope>
    <source>
        <strain evidence="5 6">DSM 101948</strain>
    </source>
</reference>
<dbReference type="InterPro" id="IPR011711">
    <property type="entry name" value="GntR_C"/>
</dbReference>
<evidence type="ECO:0000313" key="6">
    <source>
        <dbReference type="Proteomes" id="UP000285768"/>
    </source>
</evidence>
<protein>
    <submittedName>
        <fullName evidence="5">GntR family transcriptional regulator</fullName>
    </submittedName>
</protein>
<dbReference type="EMBL" id="CP035037">
    <property type="protein sequence ID" value="QAB18255.1"/>
    <property type="molecule type" value="Genomic_DNA"/>
</dbReference>
<dbReference type="Gene3D" id="1.20.120.530">
    <property type="entry name" value="GntR ligand-binding domain-like"/>
    <property type="match status" value="1"/>
</dbReference>
<dbReference type="PROSITE" id="PS50949">
    <property type="entry name" value="HTH_GNTR"/>
    <property type="match status" value="1"/>
</dbReference>